<evidence type="ECO:0000256" key="3">
    <source>
        <dbReference type="ARBA" id="ARBA00022723"/>
    </source>
</evidence>
<dbReference type="GO" id="GO:0046872">
    <property type="term" value="F:metal ion binding"/>
    <property type="evidence" value="ECO:0007669"/>
    <property type="project" value="UniProtKB-KW"/>
</dbReference>
<evidence type="ECO:0000256" key="8">
    <source>
        <dbReference type="ARBA" id="ARBA00046332"/>
    </source>
</evidence>
<feature type="compositionally biased region" description="Basic residues" evidence="9">
    <location>
        <begin position="37"/>
        <end position="49"/>
    </location>
</feature>
<organism evidence="11">
    <name type="scientific">Schlesneria paludicola</name>
    <dbReference type="NCBI Taxonomy" id="360056"/>
    <lineage>
        <taxon>Bacteria</taxon>
        <taxon>Pseudomonadati</taxon>
        <taxon>Planctomycetota</taxon>
        <taxon>Planctomycetia</taxon>
        <taxon>Planctomycetales</taxon>
        <taxon>Planctomycetaceae</taxon>
        <taxon>Schlesneria</taxon>
    </lineage>
</organism>
<feature type="region of interest" description="Disordered" evidence="9">
    <location>
        <begin position="1"/>
        <end position="49"/>
    </location>
</feature>
<keyword evidence="6" id="KW-0411">Iron-sulfur</keyword>
<name>A0A7C4LNA5_9PLAN</name>
<dbReference type="InterPro" id="IPR052371">
    <property type="entry name" value="BFD-associated_ferredoxin"/>
</dbReference>
<dbReference type="Gene3D" id="1.10.10.1100">
    <property type="entry name" value="BFD-like [2Fe-2S]-binding domain"/>
    <property type="match status" value="1"/>
</dbReference>
<dbReference type="AlphaFoldDB" id="A0A7C4LNA5"/>
<evidence type="ECO:0000256" key="5">
    <source>
        <dbReference type="ARBA" id="ARBA00023004"/>
    </source>
</evidence>
<evidence type="ECO:0000313" key="11">
    <source>
        <dbReference type="EMBL" id="HGT40974.1"/>
    </source>
</evidence>
<keyword evidence="3" id="KW-0479">Metal-binding</keyword>
<keyword evidence="5" id="KW-0408">Iron</keyword>
<keyword evidence="4" id="KW-0249">Electron transport</keyword>
<evidence type="ECO:0000256" key="9">
    <source>
        <dbReference type="SAM" id="MobiDB-lite"/>
    </source>
</evidence>
<reference evidence="11" key="1">
    <citation type="journal article" date="2020" name="mSystems">
        <title>Genome- and Community-Level Interaction Insights into Carbon Utilization and Element Cycling Functions of Hydrothermarchaeota in Hydrothermal Sediment.</title>
        <authorList>
            <person name="Zhou Z."/>
            <person name="Liu Y."/>
            <person name="Xu W."/>
            <person name="Pan J."/>
            <person name="Luo Z.H."/>
            <person name="Li M."/>
        </authorList>
    </citation>
    <scope>NUCLEOTIDE SEQUENCE [LARGE SCALE GENOMIC DNA]</scope>
    <source>
        <strain evidence="11">SpSt-508</strain>
    </source>
</reference>
<feature type="region of interest" description="Disordered" evidence="9">
    <location>
        <begin position="143"/>
        <end position="162"/>
    </location>
</feature>
<gene>
    <name evidence="11" type="ORF">ENS64_17150</name>
</gene>
<keyword evidence="2" id="KW-0001">2Fe-2S</keyword>
<evidence type="ECO:0000259" key="10">
    <source>
        <dbReference type="Pfam" id="PF04324"/>
    </source>
</evidence>
<comment type="caution">
    <text evidence="11">The sequence shown here is derived from an EMBL/GenBank/DDBJ whole genome shotgun (WGS) entry which is preliminary data.</text>
</comment>
<proteinExistence type="inferred from homology"/>
<dbReference type="GO" id="GO:0051537">
    <property type="term" value="F:2 iron, 2 sulfur cluster binding"/>
    <property type="evidence" value="ECO:0007669"/>
    <property type="project" value="UniProtKB-KW"/>
</dbReference>
<dbReference type="Pfam" id="PF04324">
    <property type="entry name" value="Fer2_BFD"/>
    <property type="match status" value="1"/>
</dbReference>
<evidence type="ECO:0000256" key="1">
    <source>
        <dbReference type="ARBA" id="ARBA00022448"/>
    </source>
</evidence>
<dbReference type="PANTHER" id="PTHR37424">
    <property type="entry name" value="BACTERIOFERRITIN-ASSOCIATED FERREDOXIN"/>
    <property type="match status" value="1"/>
</dbReference>
<protein>
    <recommendedName>
        <fullName evidence="7">Bacterioferritin-associated ferredoxin</fullName>
    </recommendedName>
</protein>
<evidence type="ECO:0000256" key="2">
    <source>
        <dbReference type="ARBA" id="ARBA00022714"/>
    </source>
</evidence>
<keyword evidence="1" id="KW-0813">Transport</keyword>
<accession>A0A7C4LNA5</accession>
<sequence>MGNRMAGRSAVTHEEGGGPSSADHNPRDDESEPASRRVGHGGVRKKRKGRLAERWRAVRIGETLRFSLNLLSVRVASTMLDFPHARRPVCHCLGVTEDEIRTAIEAEGLATVRQVAQSCGAGSGCTACHRHIKRYLQEMAHRRSAVTKPHSLPQPEPAFGYA</sequence>
<dbReference type="InterPro" id="IPR007419">
    <property type="entry name" value="BFD-like_2Fe2S-bd_dom"/>
</dbReference>
<dbReference type="PANTHER" id="PTHR37424:SF1">
    <property type="entry name" value="BACTERIOFERRITIN-ASSOCIATED FERREDOXIN"/>
    <property type="match status" value="1"/>
</dbReference>
<comment type="similarity">
    <text evidence="8">Belongs to the Bfd family.</text>
</comment>
<feature type="domain" description="BFD-like [2Fe-2S]-binding" evidence="10">
    <location>
        <begin position="89"/>
        <end position="138"/>
    </location>
</feature>
<evidence type="ECO:0000256" key="7">
    <source>
        <dbReference type="ARBA" id="ARBA00039386"/>
    </source>
</evidence>
<evidence type="ECO:0000256" key="4">
    <source>
        <dbReference type="ARBA" id="ARBA00022982"/>
    </source>
</evidence>
<dbReference type="InterPro" id="IPR041854">
    <property type="entry name" value="BFD-like_2Fe2S-bd_dom_sf"/>
</dbReference>
<evidence type="ECO:0000256" key="6">
    <source>
        <dbReference type="ARBA" id="ARBA00023014"/>
    </source>
</evidence>
<dbReference type="EMBL" id="DSVQ01000019">
    <property type="protein sequence ID" value="HGT40974.1"/>
    <property type="molecule type" value="Genomic_DNA"/>
</dbReference>